<evidence type="ECO:0000313" key="2">
    <source>
        <dbReference type="EMBL" id="GMN61094.1"/>
    </source>
</evidence>
<feature type="compositionally biased region" description="Polar residues" evidence="1">
    <location>
        <begin position="61"/>
        <end position="75"/>
    </location>
</feature>
<evidence type="ECO:0000256" key="1">
    <source>
        <dbReference type="SAM" id="MobiDB-lite"/>
    </source>
</evidence>
<reference evidence="2" key="1">
    <citation type="submission" date="2023-07" db="EMBL/GenBank/DDBJ databases">
        <title>draft genome sequence of fig (Ficus carica).</title>
        <authorList>
            <person name="Takahashi T."/>
            <person name="Nishimura K."/>
        </authorList>
    </citation>
    <scope>NUCLEOTIDE SEQUENCE</scope>
</reference>
<proteinExistence type="predicted"/>
<comment type="caution">
    <text evidence="2">The sequence shown here is derived from an EMBL/GenBank/DDBJ whole genome shotgun (WGS) entry which is preliminary data.</text>
</comment>
<accession>A0AA88DX38</accession>
<gene>
    <name evidence="2" type="ORF">TIFTF001_030179</name>
</gene>
<dbReference type="AlphaFoldDB" id="A0AA88DX38"/>
<evidence type="ECO:0000313" key="3">
    <source>
        <dbReference type="Proteomes" id="UP001187192"/>
    </source>
</evidence>
<dbReference type="Proteomes" id="UP001187192">
    <property type="component" value="Unassembled WGS sequence"/>
</dbReference>
<keyword evidence="3" id="KW-1185">Reference proteome</keyword>
<feature type="region of interest" description="Disordered" evidence="1">
    <location>
        <begin position="48"/>
        <end position="75"/>
    </location>
</feature>
<protein>
    <submittedName>
        <fullName evidence="2">Uncharacterized protein</fullName>
    </submittedName>
</protein>
<sequence length="213" mass="23139">MARAAGSRVVAGVVTFVASTGDSPLSHLFARPHGAPPLRRALPFLERPRHDPGVVAPSTPRPSSINGSPSAATSLSFPTRSSLSIFWQRQFRGPCSMFRSSHLLHPDTTKGAEVVAFITGADDAPLPHLLARPHKASSRQRALPVLEQPRHSAKVVAIVADTATHHCRILMFAGSHFRKKLLYLRIVYSIHKCAPKVGYSFESLNVKIHPNGI</sequence>
<dbReference type="EMBL" id="BTGU01000106">
    <property type="protein sequence ID" value="GMN61094.1"/>
    <property type="molecule type" value="Genomic_DNA"/>
</dbReference>
<organism evidence="2 3">
    <name type="scientific">Ficus carica</name>
    <name type="common">Common fig</name>
    <dbReference type="NCBI Taxonomy" id="3494"/>
    <lineage>
        <taxon>Eukaryota</taxon>
        <taxon>Viridiplantae</taxon>
        <taxon>Streptophyta</taxon>
        <taxon>Embryophyta</taxon>
        <taxon>Tracheophyta</taxon>
        <taxon>Spermatophyta</taxon>
        <taxon>Magnoliopsida</taxon>
        <taxon>eudicotyledons</taxon>
        <taxon>Gunneridae</taxon>
        <taxon>Pentapetalae</taxon>
        <taxon>rosids</taxon>
        <taxon>fabids</taxon>
        <taxon>Rosales</taxon>
        <taxon>Moraceae</taxon>
        <taxon>Ficeae</taxon>
        <taxon>Ficus</taxon>
    </lineage>
</organism>
<name>A0AA88DX38_FICCA</name>